<reference evidence="6" key="1">
    <citation type="submission" date="2018-03" db="EMBL/GenBank/DDBJ databases">
        <authorList>
            <person name="Nunes O.C."/>
            <person name="Lopes A.R."/>
            <person name="Froufe H."/>
            <person name="Munoz-Merida A."/>
            <person name="Barroso C."/>
            <person name="Egas C."/>
        </authorList>
    </citation>
    <scope>NUCLEOTIDE SEQUENCE</scope>
    <source>
        <strain evidence="6">ON4</strain>
    </source>
</reference>
<dbReference type="PROSITE" id="PS00329">
    <property type="entry name" value="HSP70_2"/>
    <property type="match status" value="1"/>
</dbReference>
<evidence type="ECO:0000256" key="3">
    <source>
        <dbReference type="ARBA" id="ARBA00022840"/>
    </source>
</evidence>
<dbReference type="PRINTS" id="PR00301">
    <property type="entry name" value="HEATSHOCK70"/>
</dbReference>
<comment type="caution">
    <text evidence="6">The sequence shown here is derived from an EMBL/GenBank/DDBJ whole genome shotgun (WGS) entry which is preliminary data.</text>
</comment>
<keyword evidence="4" id="KW-0346">Stress response</keyword>
<comment type="similarity">
    <text evidence="1">Belongs to the heat shock protein 70 family.</text>
</comment>
<dbReference type="InterPro" id="IPR018181">
    <property type="entry name" value="Heat_shock_70_CS"/>
</dbReference>
<keyword evidence="3" id="KW-0067">ATP-binding</keyword>
<gene>
    <name evidence="6" type="ORF">C7K25_09590</name>
</gene>
<dbReference type="InterPro" id="IPR043129">
    <property type="entry name" value="ATPase_NBD"/>
</dbReference>
<accession>A0ABT7C8V3</accession>
<keyword evidence="5" id="KW-0143">Chaperone</keyword>
<dbReference type="Pfam" id="PF00012">
    <property type="entry name" value="HSP70"/>
    <property type="match status" value="1"/>
</dbReference>
<evidence type="ECO:0000256" key="2">
    <source>
        <dbReference type="ARBA" id="ARBA00022741"/>
    </source>
</evidence>
<dbReference type="Proteomes" id="UP001170379">
    <property type="component" value="Unassembled WGS sequence"/>
</dbReference>
<protein>
    <submittedName>
        <fullName evidence="6">Hsp70 family protein</fullName>
    </submittedName>
</protein>
<keyword evidence="7" id="KW-1185">Reference proteome</keyword>
<evidence type="ECO:0000313" key="7">
    <source>
        <dbReference type="Proteomes" id="UP001170379"/>
    </source>
</evidence>
<evidence type="ECO:0000313" key="6">
    <source>
        <dbReference type="EMBL" id="MDJ1371615.1"/>
    </source>
</evidence>
<evidence type="ECO:0000256" key="4">
    <source>
        <dbReference type="ARBA" id="ARBA00023016"/>
    </source>
</evidence>
<dbReference type="InterPro" id="IPR013126">
    <property type="entry name" value="Hsp_70_fam"/>
</dbReference>
<name>A0ABT7C8V3_9MICO</name>
<evidence type="ECO:0000256" key="5">
    <source>
        <dbReference type="ARBA" id="ARBA00023186"/>
    </source>
</evidence>
<dbReference type="PROSITE" id="PS01036">
    <property type="entry name" value="HSP70_3"/>
    <property type="match status" value="1"/>
</dbReference>
<sequence>MRFGIDFGTTRTIIAAADRGNYPVLTVDDSEGDTQDYIPTQIALDGDRIVAGWDAVELARAGVPVARSFKRLLAAPGSTAATPVRIGEEQITLGEAMSAFANHIAEVIRRSELATGPLQAVVGVPANAHSGQRLLTLDAFSRAGIEVLALVNEPSAAAFEYTHRHPRGINSKRSTVVVFDLGGGTFDTSMVQIAGTRHEIVRSLGVNHLGGDDFDEVLALLARRAGDFEHDAMGERAYARLLDEARSAKERIAPQSRRIFLEFGDQDITVPVDEYYEASSELVERAIATVAELLGDDSIETLAGTDIAGIYLVGGASGLPLIPRLLRERFGRRVHRSPHPGASTAIGLAIAADPDSGYALRDRLARGIGVFREHDGGREVTFDPQIAPTEAPDANGEIIVRRRYPAAHNVGWFRFVEYSALDAQGEPTGDLSPLVDIVMPFDPELQGRDDLRDMPVVRREGGPLIEETVRVDTNGITSIRIADLDTGFAVEATATR</sequence>
<dbReference type="SUPFAM" id="SSF53067">
    <property type="entry name" value="Actin-like ATPase domain"/>
    <property type="match status" value="2"/>
</dbReference>
<evidence type="ECO:0000256" key="1">
    <source>
        <dbReference type="ARBA" id="ARBA00007381"/>
    </source>
</evidence>
<dbReference type="RefSeq" id="WP_026936996.1">
    <property type="nucleotide sequence ID" value="NZ_CP028426.1"/>
</dbReference>
<keyword evidence="2" id="KW-0547">Nucleotide-binding</keyword>
<dbReference type="Gene3D" id="3.90.640.10">
    <property type="entry name" value="Actin, Chain A, domain 4"/>
    <property type="match status" value="1"/>
</dbReference>
<dbReference type="Gene3D" id="3.30.420.40">
    <property type="match status" value="2"/>
</dbReference>
<reference evidence="6" key="2">
    <citation type="journal article" date="2022" name="Sci. Rep.">
        <title>In silico prediction of the enzymes involved in the degradation of the herbicide molinate by Gulosibacter molinativorax ON4T.</title>
        <authorList>
            <person name="Lopes A.R."/>
            <person name="Bunin E."/>
            <person name="Viana A.T."/>
            <person name="Froufe H."/>
            <person name="Munoz-Merida A."/>
            <person name="Pinho D."/>
            <person name="Figueiredo J."/>
            <person name="Barroso C."/>
            <person name="Vaz-Moreira I."/>
            <person name="Bellanger X."/>
            <person name="Egas C."/>
            <person name="Nunes O.C."/>
        </authorList>
    </citation>
    <scope>NUCLEOTIDE SEQUENCE</scope>
    <source>
        <strain evidence="6">ON4</strain>
    </source>
</reference>
<organism evidence="6 7">
    <name type="scientific">Gulosibacter molinativorax</name>
    <dbReference type="NCBI Taxonomy" id="256821"/>
    <lineage>
        <taxon>Bacteria</taxon>
        <taxon>Bacillati</taxon>
        <taxon>Actinomycetota</taxon>
        <taxon>Actinomycetes</taxon>
        <taxon>Micrococcales</taxon>
        <taxon>Microbacteriaceae</taxon>
        <taxon>Gulosibacter</taxon>
    </lineage>
</organism>
<proteinExistence type="inferred from homology"/>
<dbReference type="EMBL" id="PXVD01000014">
    <property type="protein sequence ID" value="MDJ1371615.1"/>
    <property type="molecule type" value="Genomic_DNA"/>
</dbReference>
<dbReference type="PANTHER" id="PTHR19375">
    <property type="entry name" value="HEAT SHOCK PROTEIN 70KDA"/>
    <property type="match status" value="1"/>
</dbReference>